<organism evidence="1">
    <name type="scientific">Arundo donax</name>
    <name type="common">Giant reed</name>
    <name type="synonym">Donax arundinaceus</name>
    <dbReference type="NCBI Taxonomy" id="35708"/>
    <lineage>
        <taxon>Eukaryota</taxon>
        <taxon>Viridiplantae</taxon>
        <taxon>Streptophyta</taxon>
        <taxon>Embryophyta</taxon>
        <taxon>Tracheophyta</taxon>
        <taxon>Spermatophyta</taxon>
        <taxon>Magnoliopsida</taxon>
        <taxon>Liliopsida</taxon>
        <taxon>Poales</taxon>
        <taxon>Poaceae</taxon>
        <taxon>PACMAD clade</taxon>
        <taxon>Arundinoideae</taxon>
        <taxon>Arundineae</taxon>
        <taxon>Arundo</taxon>
    </lineage>
</organism>
<proteinExistence type="predicted"/>
<reference evidence="1" key="2">
    <citation type="journal article" date="2015" name="Data Brief">
        <title>Shoot transcriptome of the giant reed, Arundo donax.</title>
        <authorList>
            <person name="Barrero R.A."/>
            <person name="Guerrero F.D."/>
            <person name="Moolhuijzen P."/>
            <person name="Goolsby J.A."/>
            <person name="Tidwell J."/>
            <person name="Bellgard S.E."/>
            <person name="Bellgard M.I."/>
        </authorList>
    </citation>
    <scope>NUCLEOTIDE SEQUENCE</scope>
    <source>
        <tissue evidence="1">Shoot tissue taken approximately 20 cm above the soil surface</tissue>
    </source>
</reference>
<accession>A0A0A8ZSW4</accession>
<name>A0A0A8ZSW4_ARUDO</name>
<evidence type="ECO:0000313" key="1">
    <source>
        <dbReference type="EMBL" id="JAD37917.1"/>
    </source>
</evidence>
<dbReference type="AlphaFoldDB" id="A0A0A8ZSW4"/>
<dbReference type="EMBL" id="GBRH01259978">
    <property type="protein sequence ID" value="JAD37917.1"/>
    <property type="molecule type" value="Transcribed_RNA"/>
</dbReference>
<reference evidence="1" key="1">
    <citation type="submission" date="2014-09" db="EMBL/GenBank/DDBJ databases">
        <authorList>
            <person name="Magalhaes I.L.F."/>
            <person name="Oliveira U."/>
            <person name="Santos F.R."/>
            <person name="Vidigal T.H.D.A."/>
            <person name="Brescovit A.D."/>
            <person name="Santos A.J."/>
        </authorList>
    </citation>
    <scope>NUCLEOTIDE SEQUENCE</scope>
    <source>
        <tissue evidence="1">Shoot tissue taken approximately 20 cm above the soil surface</tissue>
    </source>
</reference>
<sequence>MRWSGFCARLQVLFQSGNAFGTGNTRDLINGFCILINTISFYKLFRCFSIYHS</sequence>
<protein>
    <submittedName>
        <fullName evidence="1">Uncharacterized protein</fullName>
    </submittedName>
</protein>